<feature type="region of interest" description="Disordered" evidence="1">
    <location>
        <begin position="1"/>
        <end position="88"/>
    </location>
</feature>
<accession>A0ABR3PS24</accession>
<sequence length="309" mass="33024">MSLSSRLRGLPTPPDASPSARPTATAAATASPTSPSPNSSSPRSPQPHPQPQPMSRAASLDKPMPAPPTAAAAAPLPSPPPSPLAIHPQYTTGDVTVVARDGVGVVGFRVKSSALGRASALIGEHIPRLGPSRTLNVGDSAAEVHLLLNALTRGLVPRPPDTPHTLADYLALLRLYERYRVRPLYRSMLVARAEDKAFDLVYPLSGAKGQTLTRADMYHFFRLAHEARSAKLWETALRYAANWGPHANPWTLGADDYKELGPGPFDVLLALEALNCTFGDGIASLRVVYLDDGRTAVARSKDSKTLHYV</sequence>
<dbReference type="RefSeq" id="XP_069205196.1">
    <property type="nucleotide sequence ID" value="XM_069357259.1"/>
</dbReference>
<protein>
    <recommendedName>
        <fullName evidence="4">BTB domain-containing protein</fullName>
    </recommendedName>
</protein>
<keyword evidence="3" id="KW-1185">Reference proteome</keyword>
<organism evidence="2 3">
    <name type="scientific">Vanrija albida</name>
    <dbReference type="NCBI Taxonomy" id="181172"/>
    <lineage>
        <taxon>Eukaryota</taxon>
        <taxon>Fungi</taxon>
        <taxon>Dikarya</taxon>
        <taxon>Basidiomycota</taxon>
        <taxon>Agaricomycotina</taxon>
        <taxon>Tremellomycetes</taxon>
        <taxon>Trichosporonales</taxon>
        <taxon>Trichosporonaceae</taxon>
        <taxon>Vanrija</taxon>
    </lineage>
</organism>
<dbReference type="EMBL" id="JBBXJM010000007">
    <property type="protein sequence ID" value="KAL1405252.1"/>
    <property type="molecule type" value="Genomic_DNA"/>
</dbReference>
<evidence type="ECO:0008006" key="4">
    <source>
        <dbReference type="Google" id="ProtNLM"/>
    </source>
</evidence>
<gene>
    <name evidence="2" type="ORF">Q8F55_008878</name>
</gene>
<feature type="compositionally biased region" description="Low complexity" evidence="1">
    <location>
        <begin position="17"/>
        <end position="43"/>
    </location>
</feature>
<name>A0ABR3PS24_9TREE</name>
<reference evidence="2 3" key="1">
    <citation type="submission" date="2023-08" db="EMBL/GenBank/DDBJ databases">
        <title>Annotated Genome Sequence of Vanrija albida AlHP1.</title>
        <authorList>
            <person name="Herzog R."/>
        </authorList>
    </citation>
    <scope>NUCLEOTIDE SEQUENCE [LARGE SCALE GENOMIC DNA]</scope>
    <source>
        <strain evidence="2 3">AlHP1</strain>
    </source>
</reference>
<comment type="caution">
    <text evidence="2">The sequence shown here is derived from an EMBL/GenBank/DDBJ whole genome shotgun (WGS) entry which is preliminary data.</text>
</comment>
<evidence type="ECO:0000256" key="1">
    <source>
        <dbReference type="SAM" id="MobiDB-lite"/>
    </source>
</evidence>
<evidence type="ECO:0000313" key="3">
    <source>
        <dbReference type="Proteomes" id="UP001565368"/>
    </source>
</evidence>
<dbReference type="Proteomes" id="UP001565368">
    <property type="component" value="Unassembled WGS sequence"/>
</dbReference>
<proteinExistence type="predicted"/>
<dbReference type="GeneID" id="95989921"/>
<evidence type="ECO:0000313" key="2">
    <source>
        <dbReference type="EMBL" id="KAL1405252.1"/>
    </source>
</evidence>